<feature type="region of interest" description="Disordered" evidence="1">
    <location>
        <begin position="18"/>
        <end position="47"/>
    </location>
</feature>
<dbReference type="KEGG" id="cart:PA27867_3966"/>
<dbReference type="Proteomes" id="UP000092582">
    <property type="component" value="Plasmid pP27867_2"/>
</dbReference>
<dbReference type="RefSeq" id="WP_066600701.1">
    <property type="nucleotide sequence ID" value="NZ_CP016284.1"/>
</dbReference>
<geneLocation type="plasmid" evidence="3">
    <name>pp27867_2</name>
</geneLocation>
<gene>
    <name evidence="2" type="ORF">PA27867_3966</name>
</gene>
<organism evidence="2 3">
    <name type="scientific">Cryobacterium arcticum</name>
    <dbReference type="NCBI Taxonomy" id="670052"/>
    <lineage>
        <taxon>Bacteria</taxon>
        <taxon>Bacillati</taxon>
        <taxon>Actinomycetota</taxon>
        <taxon>Actinomycetes</taxon>
        <taxon>Micrococcales</taxon>
        <taxon>Microbacteriaceae</taxon>
        <taxon>Cryobacterium</taxon>
    </lineage>
</organism>
<dbReference type="OrthoDB" id="4290505at2"/>
<name>A0A1B1BR38_9MICO</name>
<evidence type="ECO:0000256" key="1">
    <source>
        <dbReference type="SAM" id="MobiDB-lite"/>
    </source>
</evidence>
<proteinExistence type="predicted"/>
<evidence type="ECO:0000313" key="2">
    <source>
        <dbReference type="EMBL" id="ANP74873.1"/>
    </source>
</evidence>
<protein>
    <submittedName>
        <fullName evidence="2">Uncharacterized protein</fullName>
    </submittedName>
</protein>
<feature type="compositionally biased region" description="Basic and acidic residues" evidence="1">
    <location>
        <begin position="18"/>
        <end position="41"/>
    </location>
</feature>
<dbReference type="AlphaFoldDB" id="A0A1B1BR38"/>
<dbReference type="EMBL" id="CP016284">
    <property type="protein sequence ID" value="ANP74873.1"/>
    <property type="molecule type" value="Genomic_DNA"/>
</dbReference>
<sequence length="107" mass="11834">MKNLSTIAQRLADEIRTQDWSDAHSRADGARHDRSLDRKGGEQLSPDESALVRMNVIWVVGQALAEDDPNFNVRAFAEAAGATDKWLYNKDGRPNRGIEAGLRATAE</sequence>
<keyword evidence="2" id="KW-0614">Plasmid</keyword>
<reference evidence="2 3" key="1">
    <citation type="submission" date="2016-06" db="EMBL/GenBank/DDBJ databases">
        <title>Genome sequencing of Cryobacterium arcticum PAMC 27867.</title>
        <authorList>
            <person name="Lee J."/>
            <person name="Kim O.-S."/>
        </authorList>
    </citation>
    <scope>NUCLEOTIDE SEQUENCE [LARGE SCALE GENOMIC DNA]</scope>
    <source>
        <strain evidence="2 3">PAMC 27867</strain>
        <plasmid evidence="3">pp27867_2</plasmid>
    </source>
</reference>
<keyword evidence="3" id="KW-1185">Reference proteome</keyword>
<evidence type="ECO:0000313" key="3">
    <source>
        <dbReference type="Proteomes" id="UP000092582"/>
    </source>
</evidence>
<accession>A0A1B1BR38</accession>